<dbReference type="EMBL" id="CAJVPU010009932">
    <property type="protein sequence ID" value="CAG8600133.1"/>
    <property type="molecule type" value="Genomic_DNA"/>
</dbReference>
<protein>
    <submittedName>
        <fullName evidence="1">13554_t:CDS:1</fullName>
    </submittedName>
</protein>
<proteinExistence type="predicted"/>
<sequence length="143" mass="15508">MVNSVPYQLNKRETKFIECPSRFLLPVKTPKLTVITNATLTSDPVKSNEDFTVVGSATLLKSVTKDASFVVEFYDSNNNPISGGGFTGNLCNPQCPTNYYQIDFTTRAPPHLPSNYSIVLAFVGNQVPHRIVTACGFASGLSG</sequence>
<comment type="caution">
    <text evidence="1">The sequence shown here is derived from an EMBL/GenBank/DDBJ whole genome shotgun (WGS) entry which is preliminary data.</text>
</comment>
<evidence type="ECO:0000313" key="1">
    <source>
        <dbReference type="EMBL" id="CAG8600133.1"/>
    </source>
</evidence>
<evidence type="ECO:0000313" key="2">
    <source>
        <dbReference type="Proteomes" id="UP000789702"/>
    </source>
</evidence>
<dbReference type="Proteomes" id="UP000789702">
    <property type="component" value="Unassembled WGS sequence"/>
</dbReference>
<keyword evidence="2" id="KW-1185">Reference proteome</keyword>
<reference evidence="1" key="1">
    <citation type="submission" date="2021-06" db="EMBL/GenBank/DDBJ databases">
        <authorList>
            <person name="Kallberg Y."/>
            <person name="Tangrot J."/>
            <person name="Rosling A."/>
        </authorList>
    </citation>
    <scope>NUCLEOTIDE SEQUENCE</scope>
    <source>
        <strain evidence="1">IL203A</strain>
    </source>
</reference>
<accession>A0ACA9MNG1</accession>
<gene>
    <name evidence="1" type="ORF">DHETER_LOCUS7212</name>
</gene>
<name>A0ACA9MNG1_9GLOM</name>
<organism evidence="1 2">
    <name type="scientific">Dentiscutata heterogama</name>
    <dbReference type="NCBI Taxonomy" id="1316150"/>
    <lineage>
        <taxon>Eukaryota</taxon>
        <taxon>Fungi</taxon>
        <taxon>Fungi incertae sedis</taxon>
        <taxon>Mucoromycota</taxon>
        <taxon>Glomeromycotina</taxon>
        <taxon>Glomeromycetes</taxon>
        <taxon>Diversisporales</taxon>
        <taxon>Gigasporaceae</taxon>
        <taxon>Dentiscutata</taxon>
    </lineage>
</organism>